<gene>
    <name evidence="1" type="ORF">SAMN02745910_01841</name>
</gene>
<protein>
    <submittedName>
        <fullName evidence="1">Uncharacterized protein</fullName>
    </submittedName>
</protein>
<sequence>MSEIKFEIERCVLSKIKCIPDRRGEAAGSQYKSFLLSIKENQK</sequence>
<dbReference type="Proteomes" id="UP000182762">
    <property type="component" value="Unassembled WGS sequence"/>
</dbReference>
<organism evidence="1 2">
    <name type="scientific">Priestia endophytica DSM 13796</name>
    <dbReference type="NCBI Taxonomy" id="1121089"/>
    <lineage>
        <taxon>Bacteria</taxon>
        <taxon>Bacillati</taxon>
        <taxon>Bacillota</taxon>
        <taxon>Bacilli</taxon>
        <taxon>Bacillales</taxon>
        <taxon>Bacillaceae</taxon>
        <taxon>Priestia</taxon>
    </lineage>
</organism>
<name>A0A1I5Z4W1_9BACI</name>
<evidence type="ECO:0000313" key="1">
    <source>
        <dbReference type="EMBL" id="SFQ51513.1"/>
    </source>
</evidence>
<proteinExistence type="predicted"/>
<accession>A0A1I5Z4W1</accession>
<reference evidence="1 2" key="1">
    <citation type="submission" date="2016-10" db="EMBL/GenBank/DDBJ databases">
        <authorList>
            <person name="Varghese N."/>
            <person name="Submissions S."/>
        </authorList>
    </citation>
    <scope>NUCLEOTIDE SEQUENCE [LARGE SCALE GENOMIC DNA]</scope>
    <source>
        <strain evidence="1 2">DSM 13796</strain>
    </source>
</reference>
<evidence type="ECO:0000313" key="2">
    <source>
        <dbReference type="Proteomes" id="UP000182762"/>
    </source>
</evidence>
<dbReference type="EMBL" id="FOXX01000003">
    <property type="protein sequence ID" value="SFQ51513.1"/>
    <property type="molecule type" value="Genomic_DNA"/>
</dbReference>
<comment type="caution">
    <text evidence="1">The sequence shown here is derived from an EMBL/GenBank/DDBJ whole genome shotgun (WGS) entry which is preliminary data.</text>
</comment>
<keyword evidence="2" id="KW-1185">Reference proteome</keyword>